<evidence type="ECO:0008006" key="4">
    <source>
        <dbReference type="Google" id="ProtNLM"/>
    </source>
</evidence>
<evidence type="ECO:0000313" key="3">
    <source>
        <dbReference type="Proteomes" id="UP000266389"/>
    </source>
</evidence>
<feature type="region of interest" description="Disordered" evidence="1">
    <location>
        <begin position="447"/>
        <end position="466"/>
    </location>
</feature>
<sequence>GGTTYGDLYLRPPTASVTGGEIILNANGAGSNQTFDIDCNIALNALTITGSAGNVATGRLRINPLTLTNSLTLSGTLTISNNNSIFDANGLDVFIGGNLIDNNYSTTPGLNVGGYRPQTATQTTTFNRAGAQSINSTAPVLANLTNFANLVLTGGSGTLTLNRNICVNSNLTINAGKTLNDGGNTATVLGNVTHNGTHTGSGSITLAGTVQQQLFGTGTYQNLTLNNSAGAKTNANTTVAGVLTLTNGILDIGSNLLSLTNTSETAIAGAPFNSTKMIRTTGNNTDQGVQKSYPAGASNFLFPIGTGTRYTPARLNVTATGAAGTIRVVPVNNVHPGVEFGTNVLRYYWIVRSTGFSNPTVQHSYNAPGDGGDPNLPVTGTPDRVGRLNPDLSPPNWDPIDGFAPGLVGLTTTPIAPLLPQQVLITSTAITPQAQVPNFHLSLSTPALPADSGKTKPLGMPPPHHAQEATWSLTAGIPLPHSPTPLSL</sequence>
<accession>A0A395LZH4</accession>
<feature type="non-terminal residue" evidence="2">
    <location>
        <position position="1"/>
    </location>
</feature>
<protein>
    <recommendedName>
        <fullName evidence="4">G8 domain-containing protein</fullName>
    </recommendedName>
</protein>
<evidence type="ECO:0000256" key="1">
    <source>
        <dbReference type="SAM" id="MobiDB-lite"/>
    </source>
</evidence>
<organism evidence="2 3">
    <name type="scientific">Candidatus Thermochlorobacter aerophilus</name>
    <dbReference type="NCBI Taxonomy" id="1868324"/>
    <lineage>
        <taxon>Bacteria</taxon>
        <taxon>Pseudomonadati</taxon>
        <taxon>Chlorobiota</taxon>
        <taxon>Chlorobiia</taxon>
        <taxon>Chlorobiales</taxon>
        <taxon>Candidatus Thermochlorobacteriaceae</taxon>
        <taxon>Candidatus Thermochlorobacter</taxon>
    </lineage>
</organism>
<name>A0A395LZH4_9BACT</name>
<dbReference type="Proteomes" id="UP000266389">
    <property type="component" value="Unassembled WGS sequence"/>
</dbReference>
<evidence type="ECO:0000313" key="2">
    <source>
        <dbReference type="EMBL" id="RFM23916.1"/>
    </source>
</evidence>
<proteinExistence type="predicted"/>
<dbReference type="EMBL" id="PHFL01000051">
    <property type="protein sequence ID" value="RFM23916.1"/>
    <property type="molecule type" value="Genomic_DNA"/>
</dbReference>
<reference evidence="2 3" key="1">
    <citation type="journal article" date="2011" name="ISME J.">
        <title>Community ecology of hot spring cyanobacterial mats: predominant populations and their functional potential.</title>
        <authorList>
            <person name="Klatt C.G."/>
            <person name="Wood J.M."/>
            <person name="Rusch D.B."/>
            <person name="Bateson M.M."/>
            <person name="Hamamura N."/>
            <person name="Heidelberg J.F."/>
            <person name="Grossman A.R."/>
            <person name="Bhaya D."/>
            <person name="Cohan F.M."/>
            <person name="Kuhl M."/>
            <person name="Bryant D.A."/>
            <person name="Ward D.M."/>
        </authorList>
    </citation>
    <scope>NUCLEOTIDE SEQUENCE [LARGE SCALE GENOMIC DNA]</scope>
    <source>
        <strain evidence="2">OS</strain>
    </source>
</reference>
<dbReference type="AlphaFoldDB" id="A0A395LZH4"/>
<comment type="caution">
    <text evidence="2">The sequence shown here is derived from an EMBL/GenBank/DDBJ whole genome shotgun (WGS) entry which is preliminary data.</text>
</comment>
<gene>
    <name evidence="2" type="ORF">D0433_08295</name>
</gene>